<name>A0A365H9U8_9ACTN</name>
<dbReference type="GO" id="GO:0030570">
    <property type="term" value="F:pectate lyase activity"/>
    <property type="evidence" value="ECO:0007669"/>
    <property type="project" value="InterPro"/>
</dbReference>
<dbReference type="PANTHER" id="PTHR31683">
    <property type="entry name" value="PECTATE LYASE 18-RELATED"/>
    <property type="match status" value="1"/>
</dbReference>
<organism evidence="5 6">
    <name type="scientific">Actinomadura craniellae</name>
    <dbReference type="NCBI Taxonomy" id="2231787"/>
    <lineage>
        <taxon>Bacteria</taxon>
        <taxon>Bacillati</taxon>
        <taxon>Actinomycetota</taxon>
        <taxon>Actinomycetes</taxon>
        <taxon>Streptosporangiales</taxon>
        <taxon>Thermomonosporaceae</taxon>
        <taxon>Actinomadura</taxon>
    </lineage>
</organism>
<dbReference type="SMART" id="SM00710">
    <property type="entry name" value="PbH1"/>
    <property type="match status" value="4"/>
</dbReference>
<dbReference type="Proteomes" id="UP000251891">
    <property type="component" value="Unassembled WGS sequence"/>
</dbReference>
<sequence length="320" mass="33849">MRTSFKILGGTAVLALTAAGWAVPAQGAPQAAAYESAPVGYASMNGGTTGGAGGTTVTVGNATQFRQYANASGRYVIQVTGTISLSGMQRVASDKTIIGVGTSGRIVGGGLTLNGVRNVIIRNLTFSGANDDAINIQDSTTNVWIDHNDLTDAYDGVLDIKRGSDYVTVSWNRVYGQDKAMLLGHSDDNGAQDRGRLRVTYVHNYFDGTNQRQPRVRFGNPVHVVNNYYRNIGSYGVASTNQAGVYVERNYFENTRQPTVTQTGESSSGYLSLAGNHLVGSGTPQSRYPTLVRAIPYSYAPDAAQDVKSIVMAGAGVGKV</sequence>
<dbReference type="InterPro" id="IPR006626">
    <property type="entry name" value="PbH1"/>
</dbReference>
<proteinExistence type="inferred from homology"/>
<accession>A0A365H9U8</accession>
<comment type="subcellular location">
    <subcellularLocation>
        <location evidence="2">Secreted</location>
    </subcellularLocation>
</comment>
<keyword evidence="2" id="KW-0119">Carbohydrate metabolism</keyword>
<feature type="chain" id="PRO_5016751574" evidence="3">
    <location>
        <begin position="28"/>
        <end position="320"/>
    </location>
</feature>
<dbReference type="SMART" id="SM00656">
    <property type="entry name" value="Amb_all"/>
    <property type="match status" value="1"/>
</dbReference>
<keyword evidence="6" id="KW-1185">Reference proteome</keyword>
<keyword evidence="2" id="KW-0964">Secreted</keyword>
<feature type="domain" description="Pectate lyase" evidence="4">
    <location>
        <begin position="52"/>
        <end position="258"/>
    </location>
</feature>
<dbReference type="SUPFAM" id="SSF51126">
    <property type="entry name" value="Pectin lyase-like"/>
    <property type="match status" value="1"/>
</dbReference>
<evidence type="ECO:0000259" key="4">
    <source>
        <dbReference type="SMART" id="SM00656"/>
    </source>
</evidence>
<reference evidence="5 6" key="1">
    <citation type="submission" date="2018-06" db="EMBL/GenBank/DDBJ databases">
        <title>Actinomadura craniellae sp. nov. isolated from marine sponge Craniella sp.</title>
        <authorList>
            <person name="Li L."/>
            <person name="Xu Q.H."/>
            <person name="Lin H.W."/>
            <person name="Lu Y.H."/>
        </authorList>
    </citation>
    <scope>NUCLEOTIDE SEQUENCE [LARGE SCALE GENOMIC DNA]</scope>
    <source>
        <strain evidence="5 6">LHW63021</strain>
    </source>
</reference>
<comment type="similarity">
    <text evidence="2">Belongs to the polysaccharide lyase 1 family.</text>
</comment>
<dbReference type="EMBL" id="QLYX01000003">
    <property type="protein sequence ID" value="RAY15867.1"/>
    <property type="molecule type" value="Genomic_DNA"/>
</dbReference>
<feature type="signal peptide" evidence="3">
    <location>
        <begin position="1"/>
        <end position="27"/>
    </location>
</feature>
<protein>
    <submittedName>
        <fullName evidence="5">Pectate lyase</fullName>
    </submittedName>
</protein>
<keyword evidence="2" id="KW-0624">Polysaccharide degradation</keyword>
<dbReference type="RefSeq" id="WP_111864640.1">
    <property type="nucleotide sequence ID" value="NZ_QLYX01000003.1"/>
</dbReference>
<keyword evidence="1 2" id="KW-0456">Lyase</keyword>
<dbReference type="InterPro" id="IPR002022">
    <property type="entry name" value="Pec_lyase"/>
</dbReference>
<dbReference type="OrthoDB" id="9804661at2"/>
<dbReference type="InterPro" id="IPR012334">
    <property type="entry name" value="Pectin_lyas_fold"/>
</dbReference>
<dbReference type="Gene3D" id="2.160.20.10">
    <property type="entry name" value="Single-stranded right-handed beta-helix, Pectin lyase-like"/>
    <property type="match status" value="1"/>
</dbReference>
<dbReference type="Pfam" id="PF00544">
    <property type="entry name" value="Pectate_lyase_4"/>
    <property type="match status" value="1"/>
</dbReference>
<dbReference type="GO" id="GO:0005576">
    <property type="term" value="C:extracellular region"/>
    <property type="evidence" value="ECO:0007669"/>
    <property type="project" value="UniProtKB-SubCell"/>
</dbReference>
<gene>
    <name evidence="5" type="ORF">DPM19_08895</name>
</gene>
<evidence type="ECO:0000313" key="6">
    <source>
        <dbReference type="Proteomes" id="UP000251891"/>
    </source>
</evidence>
<evidence type="ECO:0000256" key="2">
    <source>
        <dbReference type="RuleBase" id="RU361173"/>
    </source>
</evidence>
<dbReference type="InterPro" id="IPR011050">
    <property type="entry name" value="Pectin_lyase_fold/virulence"/>
</dbReference>
<dbReference type="PANTHER" id="PTHR31683:SF18">
    <property type="entry name" value="PECTATE LYASE 21-RELATED"/>
    <property type="match status" value="1"/>
</dbReference>
<evidence type="ECO:0000313" key="5">
    <source>
        <dbReference type="EMBL" id="RAY15867.1"/>
    </source>
</evidence>
<dbReference type="InterPro" id="IPR045032">
    <property type="entry name" value="PEL"/>
</dbReference>
<comment type="caution">
    <text evidence="5">The sequence shown here is derived from an EMBL/GenBank/DDBJ whole genome shotgun (WGS) entry which is preliminary data.</text>
</comment>
<evidence type="ECO:0000256" key="3">
    <source>
        <dbReference type="SAM" id="SignalP"/>
    </source>
</evidence>
<dbReference type="GO" id="GO:0000272">
    <property type="term" value="P:polysaccharide catabolic process"/>
    <property type="evidence" value="ECO:0007669"/>
    <property type="project" value="UniProtKB-KW"/>
</dbReference>
<evidence type="ECO:0000256" key="1">
    <source>
        <dbReference type="ARBA" id="ARBA00023239"/>
    </source>
</evidence>
<dbReference type="AlphaFoldDB" id="A0A365H9U8"/>
<keyword evidence="3" id="KW-0732">Signal</keyword>